<evidence type="ECO:0000313" key="2">
    <source>
        <dbReference type="EMBL" id="MBF7809757.1"/>
    </source>
</evidence>
<gene>
    <name evidence="2" type="ORF">IS491_13955</name>
</gene>
<dbReference type="InterPro" id="IPR013216">
    <property type="entry name" value="Methyltransf_11"/>
</dbReference>
<comment type="caution">
    <text evidence="2">The sequence shown here is derived from an EMBL/GenBank/DDBJ whole genome shotgun (WGS) entry which is preliminary data.</text>
</comment>
<dbReference type="GO" id="GO:0008757">
    <property type="term" value="F:S-adenosylmethionine-dependent methyltransferase activity"/>
    <property type="evidence" value="ECO:0007669"/>
    <property type="project" value="InterPro"/>
</dbReference>
<feature type="domain" description="Methyltransferase type 11" evidence="1">
    <location>
        <begin position="58"/>
        <end position="151"/>
    </location>
</feature>
<keyword evidence="2" id="KW-0808">Transferase</keyword>
<name>A0AAE2V1P1_CLOBE</name>
<accession>A0AAE2V1P1</accession>
<dbReference type="Pfam" id="PF08241">
    <property type="entry name" value="Methyltransf_11"/>
    <property type="match status" value="1"/>
</dbReference>
<dbReference type="Proteomes" id="UP000631418">
    <property type="component" value="Unassembled WGS sequence"/>
</dbReference>
<protein>
    <submittedName>
        <fullName evidence="2">Class I SAM-dependent methyltransferase</fullName>
    </submittedName>
</protein>
<dbReference type="CDD" id="cd02440">
    <property type="entry name" value="AdoMet_MTases"/>
    <property type="match status" value="1"/>
</dbReference>
<dbReference type="PANTHER" id="PTHR43591">
    <property type="entry name" value="METHYLTRANSFERASE"/>
    <property type="match status" value="1"/>
</dbReference>
<proteinExistence type="predicted"/>
<evidence type="ECO:0000313" key="3">
    <source>
        <dbReference type="Proteomes" id="UP000631418"/>
    </source>
</evidence>
<dbReference type="PANTHER" id="PTHR43591:SF110">
    <property type="entry name" value="RHODANESE DOMAIN-CONTAINING PROTEIN"/>
    <property type="match status" value="1"/>
</dbReference>
<sequence length="214" mass="24119">MGVIYVEGNNKNIFKENSKINFNRTAEVYDESSDGKFVAPMYEEIVSRVISANPKKILDVGCGTGNVLIKLSANYKFGLYGVDISENMIKIAKKNLGDKAELKVGDSEYIPWEDNSFDVIVCNASFHHYPSPEKVLLEMKRVLKNSGLLIIGDPTAPVICRQFINLYCKTSNNGDYKIYSEKEIKALLVKCGFEPFDFKKINYKSFAISAKVRK</sequence>
<dbReference type="EMBL" id="JADOEF010000001">
    <property type="protein sequence ID" value="MBF7809757.1"/>
    <property type="molecule type" value="Genomic_DNA"/>
</dbReference>
<dbReference type="GO" id="GO:0032259">
    <property type="term" value="P:methylation"/>
    <property type="evidence" value="ECO:0007669"/>
    <property type="project" value="UniProtKB-KW"/>
</dbReference>
<keyword evidence="2" id="KW-0489">Methyltransferase</keyword>
<dbReference type="SUPFAM" id="SSF53335">
    <property type="entry name" value="S-adenosyl-L-methionine-dependent methyltransferases"/>
    <property type="match status" value="1"/>
</dbReference>
<evidence type="ECO:0000259" key="1">
    <source>
        <dbReference type="Pfam" id="PF08241"/>
    </source>
</evidence>
<dbReference type="InterPro" id="IPR029063">
    <property type="entry name" value="SAM-dependent_MTases_sf"/>
</dbReference>
<dbReference type="Gene3D" id="3.40.50.150">
    <property type="entry name" value="Vaccinia Virus protein VP39"/>
    <property type="match status" value="1"/>
</dbReference>
<reference evidence="2" key="1">
    <citation type="submission" date="2020-11" db="EMBL/GenBank/DDBJ databases">
        <authorList>
            <person name="Thieme N."/>
            <person name="Liebl W."/>
            <person name="Zverlov V."/>
        </authorList>
    </citation>
    <scope>NUCLEOTIDE SEQUENCE</scope>
    <source>
        <strain evidence="2">NT08</strain>
    </source>
</reference>
<dbReference type="AlphaFoldDB" id="A0AAE2V1P1"/>
<organism evidence="2 3">
    <name type="scientific">Clostridium beijerinckii</name>
    <name type="common">Clostridium MP</name>
    <dbReference type="NCBI Taxonomy" id="1520"/>
    <lineage>
        <taxon>Bacteria</taxon>
        <taxon>Bacillati</taxon>
        <taxon>Bacillota</taxon>
        <taxon>Clostridia</taxon>
        <taxon>Eubacteriales</taxon>
        <taxon>Clostridiaceae</taxon>
        <taxon>Clostridium</taxon>
    </lineage>
</organism>